<dbReference type="AlphaFoldDB" id="A0A5J4UZ46"/>
<protein>
    <recommendedName>
        <fullName evidence="3">Right handed beta helix domain-containing protein</fullName>
    </recommendedName>
</protein>
<organism evidence="1 2">
    <name type="scientific">Streblomastix strix</name>
    <dbReference type="NCBI Taxonomy" id="222440"/>
    <lineage>
        <taxon>Eukaryota</taxon>
        <taxon>Metamonada</taxon>
        <taxon>Preaxostyla</taxon>
        <taxon>Oxymonadida</taxon>
        <taxon>Streblomastigidae</taxon>
        <taxon>Streblomastix</taxon>
    </lineage>
</organism>
<reference evidence="1 2" key="1">
    <citation type="submission" date="2019-03" db="EMBL/GenBank/DDBJ databases">
        <title>Single cell metagenomics reveals metabolic interactions within the superorganism composed of flagellate Streblomastix strix and complex community of Bacteroidetes bacteria on its surface.</title>
        <authorList>
            <person name="Treitli S.C."/>
            <person name="Kolisko M."/>
            <person name="Husnik F."/>
            <person name="Keeling P."/>
            <person name="Hampl V."/>
        </authorList>
    </citation>
    <scope>NUCLEOTIDE SEQUENCE [LARGE SCALE GENOMIC DNA]</scope>
    <source>
        <strain evidence="1">ST1C</strain>
    </source>
</reference>
<dbReference type="PANTHER" id="PTHR11319">
    <property type="entry name" value="G PROTEIN-COUPLED RECEPTOR-RELATED"/>
    <property type="match status" value="1"/>
</dbReference>
<proteinExistence type="predicted"/>
<accession>A0A5J4UZ46</accession>
<evidence type="ECO:0000313" key="2">
    <source>
        <dbReference type="Proteomes" id="UP000324800"/>
    </source>
</evidence>
<gene>
    <name evidence="1" type="ORF">EZS28_028488</name>
</gene>
<evidence type="ECO:0000313" key="1">
    <source>
        <dbReference type="EMBL" id="KAA6375986.1"/>
    </source>
</evidence>
<feature type="non-terminal residue" evidence="1">
    <location>
        <position position="617"/>
    </location>
</feature>
<evidence type="ECO:0008006" key="3">
    <source>
        <dbReference type="Google" id="ProtNLM"/>
    </source>
</evidence>
<dbReference type="PANTHER" id="PTHR11319:SF35">
    <property type="entry name" value="OUTER MEMBRANE PROTEIN PMPC-RELATED"/>
    <property type="match status" value="1"/>
</dbReference>
<dbReference type="OrthoDB" id="10693253at2759"/>
<comment type="caution">
    <text evidence="1">The sequence shown here is derived from an EMBL/GenBank/DDBJ whole genome shotgun (WGS) entry which is preliminary data.</text>
</comment>
<dbReference type="SUPFAM" id="SSF51126">
    <property type="entry name" value="Pectin lyase-like"/>
    <property type="match status" value="1"/>
</dbReference>
<dbReference type="EMBL" id="SNRW01010842">
    <property type="protein sequence ID" value="KAA6375986.1"/>
    <property type="molecule type" value="Genomic_DNA"/>
</dbReference>
<name>A0A5J4UZ46_9EUKA</name>
<dbReference type="InterPro" id="IPR011050">
    <property type="entry name" value="Pectin_lyase_fold/virulence"/>
</dbReference>
<dbReference type="Proteomes" id="UP000324800">
    <property type="component" value="Unassembled WGS sequence"/>
</dbReference>
<sequence length="617" mass="66927">MRNIAPPLPVYKDDDVVVGKDDFALHYINEALIILNELEEAKFISAKILPPFPPSLTHKQKLHESSRESLPPSLIMAQIAPPLFDSHDVNVVFVNETSLPFDTNTLIAPPYNFSVDLQEMNYVFSIYNPPDIPPMLHSITPPVVYSVQLRVILSNLLYGDKGEYVKGNYSDATSVETDLEGIPLDWTTFTSLQQDEILSLQRKLEVYWSLPFGDIWHISNRDQKILGVDQFQCGEYDEPCKTIEYALKQISVRKGGSEAAEVTEKKIGITEGGFDILTPIDPDIYLTGKLTIVKQLYGTTSVIAKQAEIKILKNNDNNKENGKQGWIQAKGGINLGLYGIDLITDGSTLTIPLLYIEGELIFSSVNIKDISTRSNLIHITTSAQLINIQGSSFEKISSEYVSQLSKSGMIYAQLIVSSGNISISDTNFTECKGSTVEGGALYLVINEGKTVTLKNSQFSKCEAGSGGAIVAQISSGGKLNIDGKCSFTECKATTSGGAISTTVSGQNSLLTLDAGIIFEGCTSRQNGGGAYIQCSNLATFTLNAVEFNNCQGNDGAGIYIHSTSTNKVSLTGTKFTKCVSQSRGGGINLGLYGIDLITDGSTLTIPLLYIEGELIFS</sequence>